<sequence>MNLLTSIAGNKKENCNQKQKSEVVRKLRCVSDGPSKNGDLKQKQRNHIETDSSSCEEDLPETNEQQPNRTEKCIKLQPVPKTINESEIYLLPAYEAQKIVDQPAEKNPAQNASTKMVKQFERKTKFSDDTLLRIKGRQIVVQRTESIETINENPVVIICGETGSGKTTQIPQFLYEAGYTSNGHLIGVTEPRRIAAISMASRVGYELHDSKMASYQIRYEGNQSEETRILFMTDGVLLKELQRCVNRTSVKDLRCQNETWLPAETNNHVINVEARQFPVTIYFERRTPNNYLEAVFKKVCKIHEEYPAGGILVFVTGQREVDHLVKLLGSKYRRTPSSSGRKRQLKKHCPTHEEHDNKVEEAEEQMVFDNDEFGTYDMDDGNDEQNDGIFDDMQPFNTEQPSTSSLFDKCPPLLPIPLYSLLPVHLQQRVFRETPEDGSRICVISTNVAETSLTIPNVRYVIDCGKEKRREYDPVTGVSRHRPIKERVVPGAFSLDTHSVYEDMRDYSAPEILNKPIDQLILMLKAMNFTKMGNFPFPTPPKLDQIKSAELRLTQLGALKAQQDGLLSITPLGQSLAQLPLAPAFAKVVVSSVRDGLLPYSVTLVSALSVREPLVSILSIKEEGGTDETRKRVSEMVKQRRLWCAIGEARLFGDLTVILNIVGAADYASENESTVKALGLRPKALKEINKQRNQLALILNRADSVKEKLPTEFRMDPPSQEQLRKLRHIMVKCLPDKLAKKDSSPDAPKGAYKTQQLKDYVFIDENSVLHKEQPDYVLYQEIVQLENKKCLKQLSSRSRTGRRETDFLQPTSKIASPATACVIKNYFVTFGFVEQSDVGKAVQVVEYHLNGDIKARLIFTLAELREVYELFVEETKLKIWLDTDCGLRVLRINHSTPLYGNLRPLVIPIYNLMEFVKQLEIVLMSEKLQD</sequence>
<dbReference type="PANTHER" id="PTHR18934">
    <property type="entry name" value="ATP-DEPENDENT RNA HELICASE"/>
    <property type="match status" value="1"/>
</dbReference>
<dbReference type="WBParaSite" id="GPLIN_000453200">
    <property type="protein sequence ID" value="GPLIN_000453200"/>
    <property type="gene ID" value="GPLIN_000453200"/>
</dbReference>
<dbReference type="InterPro" id="IPR007502">
    <property type="entry name" value="Helicase-assoc_dom"/>
</dbReference>
<keyword evidence="2" id="KW-0378">Hydrolase</keyword>
<keyword evidence="8" id="KW-1185">Reference proteome</keyword>
<dbReference type="InterPro" id="IPR014001">
    <property type="entry name" value="Helicase_ATP-bd"/>
</dbReference>
<feature type="region of interest" description="Disordered" evidence="5">
    <location>
        <begin position="1"/>
        <end position="71"/>
    </location>
</feature>
<keyword evidence="3" id="KW-0347">Helicase</keyword>
<dbReference type="AlphaFoldDB" id="A0A183BV94"/>
<dbReference type="PROSITE" id="PS51194">
    <property type="entry name" value="HELICASE_CTER"/>
    <property type="match status" value="1"/>
</dbReference>
<evidence type="ECO:0000259" key="7">
    <source>
        <dbReference type="PROSITE" id="PS51194"/>
    </source>
</evidence>
<dbReference type="Pfam" id="PF04408">
    <property type="entry name" value="WHD_HA2"/>
    <property type="match status" value="1"/>
</dbReference>
<organism evidence="8 9">
    <name type="scientific">Globodera pallida</name>
    <name type="common">Potato cyst nematode worm</name>
    <name type="synonym">Heterodera pallida</name>
    <dbReference type="NCBI Taxonomy" id="36090"/>
    <lineage>
        <taxon>Eukaryota</taxon>
        <taxon>Metazoa</taxon>
        <taxon>Ecdysozoa</taxon>
        <taxon>Nematoda</taxon>
        <taxon>Chromadorea</taxon>
        <taxon>Rhabditida</taxon>
        <taxon>Tylenchina</taxon>
        <taxon>Tylenchomorpha</taxon>
        <taxon>Tylenchoidea</taxon>
        <taxon>Heteroderidae</taxon>
        <taxon>Heteroderinae</taxon>
        <taxon>Globodera</taxon>
    </lineage>
</organism>
<dbReference type="SUPFAM" id="SSF52540">
    <property type="entry name" value="P-loop containing nucleoside triphosphate hydrolases"/>
    <property type="match status" value="1"/>
</dbReference>
<accession>A0A183BV94</accession>
<feature type="compositionally biased region" description="Basic and acidic residues" evidence="5">
    <location>
        <begin position="350"/>
        <end position="360"/>
    </location>
</feature>
<evidence type="ECO:0000313" key="9">
    <source>
        <dbReference type="WBParaSite" id="GPLIN_000453200"/>
    </source>
</evidence>
<name>A0A183BV94_GLOPA</name>
<evidence type="ECO:0000313" key="8">
    <source>
        <dbReference type="Proteomes" id="UP000050741"/>
    </source>
</evidence>
<dbReference type="Pfam" id="PF21010">
    <property type="entry name" value="HA2_C"/>
    <property type="match status" value="1"/>
</dbReference>
<dbReference type="SMART" id="SM00847">
    <property type="entry name" value="HA2"/>
    <property type="match status" value="1"/>
</dbReference>
<evidence type="ECO:0000256" key="2">
    <source>
        <dbReference type="ARBA" id="ARBA00022801"/>
    </source>
</evidence>
<feature type="region of interest" description="Disordered" evidence="5">
    <location>
        <begin position="335"/>
        <end position="360"/>
    </location>
</feature>
<feature type="domain" description="Helicase ATP-binding" evidence="6">
    <location>
        <begin position="147"/>
        <end position="255"/>
    </location>
</feature>
<dbReference type="GO" id="GO:0005524">
    <property type="term" value="F:ATP binding"/>
    <property type="evidence" value="ECO:0007669"/>
    <property type="project" value="UniProtKB-KW"/>
</dbReference>
<feature type="domain" description="Helicase C-terminal" evidence="7">
    <location>
        <begin position="294"/>
        <end position="528"/>
    </location>
</feature>
<feature type="compositionally biased region" description="Basic and acidic residues" evidence="5">
    <location>
        <begin position="38"/>
        <end position="50"/>
    </location>
</feature>
<dbReference type="GO" id="GO:0003723">
    <property type="term" value="F:RNA binding"/>
    <property type="evidence" value="ECO:0007669"/>
    <property type="project" value="TreeGrafter"/>
</dbReference>
<dbReference type="SMART" id="SM00487">
    <property type="entry name" value="DEXDc"/>
    <property type="match status" value="1"/>
</dbReference>
<dbReference type="Proteomes" id="UP000050741">
    <property type="component" value="Unassembled WGS sequence"/>
</dbReference>
<evidence type="ECO:0000256" key="1">
    <source>
        <dbReference type="ARBA" id="ARBA00022741"/>
    </source>
</evidence>
<evidence type="ECO:0000259" key="6">
    <source>
        <dbReference type="PROSITE" id="PS51192"/>
    </source>
</evidence>
<reference evidence="8" key="1">
    <citation type="submission" date="2014-05" db="EMBL/GenBank/DDBJ databases">
        <title>The genome and life-stage specific transcriptomes of Globodera pallida elucidate key aspects of plant parasitism by a cyst nematode.</title>
        <authorList>
            <person name="Cotton J.A."/>
            <person name="Lilley C.J."/>
            <person name="Jones L.M."/>
            <person name="Kikuchi T."/>
            <person name="Reid A.J."/>
            <person name="Thorpe P."/>
            <person name="Tsai I.J."/>
            <person name="Beasley H."/>
            <person name="Blok V."/>
            <person name="Cock P.J.A."/>
            <person name="Van den Akker S.E."/>
            <person name="Holroyd N."/>
            <person name="Hunt M."/>
            <person name="Mantelin S."/>
            <person name="Naghra H."/>
            <person name="Pain A."/>
            <person name="Palomares-Rius J.E."/>
            <person name="Zarowiecki M."/>
            <person name="Berriman M."/>
            <person name="Jones J.T."/>
            <person name="Urwin P.E."/>
        </authorList>
    </citation>
    <scope>NUCLEOTIDE SEQUENCE [LARGE SCALE GENOMIC DNA]</scope>
    <source>
        <strain evidence="8">Lindley</strain>
    </source>
</reference>
<keyword evidence="1" id="KW-0547">Nucleotide-binding</keyword>
<dbReference type="InterPro" id="IPR027417">
    <property type="entry name" value="P-loop_NTPase"/>
</dbReference>
<dbReference type="CDD" id="cd18791">
    <property type="entry name" value="SF2_C_RHA"/>
    <property type="match status" value="1"/>
</dbReference>
<dbReference type="InterPro" id="IPR048333">
    <property type="entry name" value="HA2_WH"/>
</dbReference>
<keyword evidence="4" id="KW-0067">ATP-binding</keyword>
<dbReference type="InterPro" id="IPR001650">
    <property type="entry name" value="Helicase_C-like"/>
</dbReference>
<dbReference type="GO" id="GO:0000462">
    <property type="term" value="P:maturation of SSU-rRNA from tricistronic rRNA transcript (SSU-rRNA, 5.8S rRNA, LSU-rRNA)"/>
    <property type="evidence" value="ECO:0007669"/>
    <property type="project" value="TreeGrafter"/>
</dbReference>
<dbReference type="GO" id="GO:0016787">
    <property type="term" value="F:hydrolase activity"/>
    <property type="evidence" value="ECO:0007669"/>
    <property type="project" value="UniProtKB-KW"/>
</dbReference>
<proteinExistence type="predicted"/>
<dbReference type="GO" id="GO:0005730">
    <property type="term" value="C:nucleolus"/>
    <property type="evidence" value="ECO:0007669"/>
    <property type="project" value="TreeGrafter"/>
</dbReference>
<evidence type="ECO:0000256" key="3">
    <source>
        <dbReference type="ARBA" id="ARBA00022806"/>
    </source>
</evidence>
<dbReference type="PROSITE" id="PS51192">
    <property type="entry name" value="HELICASE_ATP_BIND_1"/>
    <property type="match status" value="1"/>
</dbReference>
<reference evidence="9" key="2">
    <citation type="submission" date="2016-06" db="UniProtKB">
        <authorList>
            <consortium name="WormBaseParasite"/>
        </authorList>
    </citation>
    <scope>IDENTIFICATION</scope>
</reference>
<feature type="compositionally biased region" description="Basic and acidic residues" evidence="5">
    <location>
        <begin position="10"/>
        <end position="25"/>
    </location>
</feature>
<dbReference type="GO" id="GO:0004386">
    <property type="term" value="F:helicase activity"/>
    <property type="evidence" value="ECO:0007669"/>
    <property type="project" value="UniProtKB-KW"/>
</dbReference>
<feature type="compositionally biased region" description="Basic residues" evidence="5">
    <location>
        <begin position="340"/>
        <end position="349"/>
    </location>
</feature>
<protein>
    <submittedName>
        <fullName evidence="9">ATP-dependent RNA helicase DHX37</fullName>
    </submittedName>
</protein>
<dbReference type="Gene3D" id="3.40.50.300">
    <property type="entry name" value="P-loop containing nucleotide triphosphate hydrolases"/>
    <property type="match status" value="2"/>
</dbReference>
<evidence type="ECO:0000256" key="5">
    <source>
        <dbReference type="SAM" id="MobiDB-lite"/>
    </source>
</evidence>
<dbReference type="Gene3D" id="1.20.120.1080">
    <property type="match status" value="1"/>
</dbReference>
<dbReference type="PANTHER" id="PTHR18934:SF99">
    <property type="entry name" value="ATP-DEPENDENT RNA HELICASE DHX37-RELATED"/>
    <property type="match status" value="1"/>
</dbReference>
<evidence type="ECO:0000256" key="4">
    <source>
        <dbReference type="ARBA" id="ARBA00022840"/>
    </source>
</evidence>